<evidence type="ECO:0000313" key="1">
    <source>
        <dbReference type="EMBL" id="GAM60689.1"/>
    </source>
</evidence>
<dbReference type="EMBL" id="BBSA01000002">
    <property type="protein sequence ID" value="GAM60689.1"/>
    <property type="molecule type" value="Genomic_DNA"/>
</dbReference>
<sequence>MEDFRKFADRVREVTGGIPVGFKLSANHIEEDIQFALDASADTSY</sequence>
<protein>
    <submittedName>
        <fullName evidence="1">Glutamate synthase (NADPH) large chain</fullName>
    </submittedName>
</protein>
<organism evidence="1 2">
    <name type="scientific">Vibrio ishigakensis</name>
    <dbReference type="NCBI Taxonomy" id="1481914"/>
    <lineage>
        <taxon>Bacteria</taxon>
        <taxon>Pseudomonadati</taxon>
        <taxon>Pseudomonadota</taxon>
        <taxon>Gammaproteobacteria</taxon>
        <taxon>Vibrionales</taxon>
        <taxon>Vibrionaceae</taxon>
        <taxon>Vibrio</taxon>
    </lineage>
</organism>
<accession>A0A0B8PCS0</accession>
<name>A0A0B8PCS0_9VIBR</name>
<comment type="caution">
    <text evidence="1">The sequence shown here is derived from an EMBL/GenBank/DDBJ whole genome shotgun (WGS) entry which is preliminary data.</text>
</comment>
<evidence type="ECO:0000313" key="2">
    <source>
        <dbReference type="Proteomes" id="UP000031670"/>
    </source>
</evidence>
<reference evidence="1 2" key="1">
    <citation type="submission" date="2015-01" db="EMBL/GenBank/DDBJ databases">
        <title>Vibrio sp. C5 JCM 19232 whole genome shotgun sequence.</title>
        <authorList>
            <person name="Sawabe T."/>
            <person name="Meirelles P."/>
            <person name="Feng G."/>
            <person name="Sayaka M."/>
            <person name="Hattori M."/>
            <person name="Ohkuma M."/>
        </authorList>
    </citation>
    <scope>NUCLEOTIDE SEQUENCE [LARGE SCALE GENOMIC DNA]</scope>
    <source>
        <strain evidence="1 2">JCM19232</strain>
    </source>
</reference>
<dbReference type="Proteomes" id="UP000031670">
    <property type="component" value="Unassembled WGS sequence"/>
</dbReference>
<proteinExistence type="predicted"/>
<reference evidence="1 2" key="2">
    <citation type="submission" date="2015-01" db="EMBL/GenBank/DDBJ databases">
        <authorList>
            <consortium name="NBRP consortium"/>
            <person name="Sawabe T."/>
            <person name="Meirelles P."/>
            <person name="Feng G."/>
            <person name="Sayaka M."/>
            <person name="Hattori M."/>
            <person name="Ohkuma M."/>
        </authorList>
    </citation>
    <scope>NUCLEOTIDE SEQUENCE [LARGE SCALE GENOMIC DNA]</scope>
    <source>
        <strain evidence="1 2">JCM19232</strain>
    </source>
</reference>
<gene>
    <name evidence="1" type="ORF">JCM19232_3631</name>
</gene>
<dbReference type="AlphaFoldDB" id="A0A0B8PCS0"/>